<gene>
    <name evidence="1" type="ORF">MF646_16630</name>
</gene>
<evidence type="ECO:0000313" key="2">
    <source>
        <dbReference type="Proteomes" id="UP001139150"/>
    </source>
</evidence>
<proteinExistence type="predicted"/>
<name>A0A9X2I9H1_9BACI</name>
<dbReference type="EMBL" id="JAKRYL010000019">
    <property type="protein sequence ID" value="MCL7748750.1"/>
    <property type="molecule type" value="Genomic_DNA"/>
</dbReference>
<evidence type="ECO:0000313" key="1">
    <source>
        <dbReference type="EMBL" id="MCL7748750.1"/>
    </source>
</evidence>
<accession>A0A9X2I9H1</accession>
<sequence>MVNYSVKDKFEKDEYSVYADGGVFHFHNASLVGEKSFFITNKGRVFGYDSGGFFGEEQVRQYNRLINVECLNYGNVRLTNETSSPFTFNVTLPYDKFIDLYNKLPKNKVFINKEGSKYPCLFTYKVKGHKVLTAFSYDSIELKDDAITFQSSGLGRLPFNRVDQANQTEKCIELKGWFSNTISEITEVNLYIFDEQLKSQLMDKLEQQPSIFNYVHHDAELFEAQYVTYVQQETVKFEEIILSFDEKKISLISSTTNELIHQLPRNDTSIYYDGKENTVVFEYKKMIDIVQISTEKLHTYLQTHVTRDQHTVHIDIGYLSGSFFGEKKDQELISLLISPTTISFFQLETNAIIKQVNVFDGIFFLDRNLLFIVYGKEVSSIKLEKQLPETLLQRVTNQTTLKLGYMADFQPFYIVQDEKKVVLYQSDYVLLKQLFFKDFIDVSITKQPEEQSLFTEVTIKTANDQKMVLYFDTELVKTFIHHSYYFPKRQSLPNVSGEQMYVSYSRQVNDFVLFQFFGQMFAMYKGLKEIERNETDIDKRNKAIINYIYYSIQSLKKHFDMVSVYLPSSLENEVATIFEGQAMQQPFKKLQRHLMGISNQLNRSLNEIESSVAAVSHCLIKREDYNQLVKDRTKRDYQFSAGLGITGVASAAFLSGGLSIIATPFLVAGFSNGISTYLRSEDAKKEERLRKKDEGHKVSFYVDRMYQSLEHLVQAMFPYYISETNDIIYDTYQQLHQEISPKLGTVMVKENLFQKISAYYTFKQLPIDESVTTQRRELIDFTHEAVNLSQQYIDQFSKEVEVNVPEPIAITTK</sequence>
<dbReference type="AlphaFoldDB" id="A0A9X2I9H1"/>
<dbReference type="RefSeq" id="WP_250097639.1">
    <property type="nucleotide sequence ID" value="NZ_JAKRYL010000019.1"/>
</dbReference>
<reference evidence="1" key="1">
    <citation type="submission" date="2022-02" db="EMBL/GenBank/DDBJ databases">
        <title>Halalkalibacter sp. nov. isolated from Lonar Lake, India.</title>
        <authorList>
            <person name="Joshi A."/>
            <person name="Thite S."/>
            <person name="Lodha T."/>
        </authorList>
    </citation>
    <scope>NUCLEOTIDE SEQUENCE</scope>
    <source>
        <strain evidence="1">MEB205</strain>
    </source>
</reference>
<dbReference type="Proteomes" id="UP001139150">
    <property type="component" value="Unassembled WGS sequence"/>
</dbReference>
<protein>
    <submittedName>
        <fullName evidence="1">Uncharacterized protein</fullName>
    </submittedName>
</protein>
<comment type="caution">
    <text evidence="1">The sequence shown here is derived from an EMBL/GenBank/DDBJ whole genome shotgun (WGS) entry which is preliminary data.</text>
</comment>
<keyword evidence="2" id="KW-1185">Reference proteome</keyword>
<organism evidence="1 2">
    <name type="scientific">Halalkalibacter alkaliphilus</name>
    <dbReference type="NCBI Taxonomy" id="2917993"/>
    <lineage>
        <taxon>Bacteria</taxon>
        <taxon>Bacillati</taxon>
        <taxon>Bacillota</taxon>
        <taxon>Bacilli</taxon>
        <taxon>Bacillales</taxon>
        <taxon>Bacillaceae</taxon>
        <taxon>Halalkalibacter</taxon>
    </lineage>
</organism>